<dbReference type="AlphaFoldDB" id="A0AAD7IP12"/>
<evidence type="ECO:0000313" key="2">
    <source>
        <dbReference type="Proteomes" id="UP001215280"/>
    </source>
</evidence>
<accession>A0AAD7IP12</accession>
<comment type="caution">
    <text evidence="1">The sequence shown here is derived from an EMBL/GenBank/DDBJ whole genome shotgun (WGS) entry which is preliminary data.</text>
</comment>
<dbReference type="Proteomes" id="UP001215280">
    <property type="component" value="Unassembled WGS sequence"/>
</dbReference>
<protein>
    <submittedName>
        <fullName evidence="1">Uncharacterized protein</fullName>
    </submittedName>
</protein>
<gene>
    <name evidence="1" type="ORF">DFH07DRAFT_747791</name>
</gene>
<reference evidence="1" key="1">
    <citation type="submission" date="2023-03" db="EMBL/GenBank/DDBJ databases">
        <title>Massive genome expansion in bonnet fungi (Mycena s.s.) driven by repeated elements and novel gene families across ecological guilds.</title>
        <authorList>
            <consortium name="Lawrence Berkeley National Laboratory"/>
            <person name="Harder C.B."/>
            <person name="Miyauchi S."/>
            <person name="Viragh M."/>
            <person name="Kuo A."/>
            <person name="Thoen E."/>
            <person name="Andreopoulos B."/>
            <person name="Lu D."/>
            <person name="Skrede I."/>
            <person name="Drula E."/>
            <person name="Henrissat B."/>
            <person name="Morin E."/>
            <person name="Kohler A."/>
            <person name="Barry K."/>
            <person name="LaButti K."/>
            <person name="Morin E."/>
            <person name="Salamov A."/>
            <person name="Lipzen A."/>
            <person name="Mereny Z."/>
            <person name="Hegedus B."/>
            <person name="Baldrian P."/>
            <person name="Stursova M."/>
            <person name="Weitz H."/>
            <person name="Taylor A."/>
            <person name="Grigoriev I.V."/>
            <person name="Nagy L.G."/>
            <person name="Martin F."/>
            <person name="Kauserud H."/>
        </authorList>
    </citation>
    <scope>NUCLEOTIDE SEQUENCE</scope>
    <source>
        <strain evidence="1">CBHHK188m</strain>
    </source>
</reference>
<keyword evidence="2" id="KW-1185">Reference proteome</keyword>
<sequence>MRSPAHLPKIIDGITHFNFFLEHHHGGPSKDFSLEVHRLLGEFPARRPDSDAGPRGDGNLVADNTVTITSTPDNKFGFTIRNTSMFDLFPYLFYFDPEEYTINLWYGPEAPQVAAPLKAKTQQLHGEVTIGMGSEPGFGFELPDNQKSGSGFFKLFVATEYLEMDWIQQKISPLDPTFEGAPRGLKMVREKLKYIPRWDALTVALTITRG</sequence>
<organism evidence="1 2">
    <name type="scientific">Mycena maculata</name>
    <dbReference type="NCBI Taxonomy" id="230809"/>
    <lineage>
        <taxon>Eukaryota</taxon>
        <taxon>Fungi</taxon>
        <taxon>Dikarya</taxon>
        <taxon>Basidiomycota</taxon>
        <taxon>Agaricomycotina</taxon>
        <taxon>Agaricomycetes</taxon>
        <taxon>Agaricomycetidae</taxon>
        <taxon>Agaricales</taxon>
        <taxon>Marasmiineae</taxon>
        <taxon>Mycenaceae</taxon>
        <taxon>Mycena</taxon>
    </lineage>
</organism>
<name>A0AAD7IP12_9AGAR</name>
<dbReference type="EMBL" id="JARJLG010000094">
    <property type="protein sequence ID" value="KAJ7747457.1"/>
    <property type="molecule type" value="Genomic_DNA"/>
</dbReference>
<proteinExistence type="predicted"/>
<evidence type="ECO:0000313" key="1">
    <source>
        <dbReference type="EMBL" id="KAJ7747457.1"/>
    </source>
</evidence>